<dbReference type="RefSeq" id="WP_191280826.1">
    <property type="nucleotide sequence ID" value="NZ_BNAD01000015.1"/>
</dbReference>
<accession>A0ABQ3HMN3</accession>
<evidence type="ECO:0008006" key="4">
    <source>
        <dbReference type="Google" id="ProtNLM"/>
    </source>
</evidence>
<evidence type="ECO:0000313" key="2">
    <source>
        <dbReference type="EMBL" id="GHE18942.1"/>
    </source>
</evidence>
<evidence type="ECO:0000256" key="1">
    <source>
        <dbReference type="SAM" id="Phobius"/>
    </source>
</evidence>
<reference evidence="3" key="1">
    <citation type="journal article" date="2019" name="Int. J. Syst. Evol. Microbiol.">
        <title>The Global Catalogue of Microorganisms (GCM) 10K type strain sequencing project: providing services to taxonomists for standard genome sequencing and annotation.</title>
        <authorList>
            <consortium name="The Broad Institute Genomics Platform"/>
            <consortium name="The Broad Institute Genome Sequencing Center for Infectious Disease"/>
            <person name="Wu L."/>
            <person name="Ma J."/>
        </authorList>
    </citation>
    <scope>NUCLEOTIDE SEQUENCE [LARGE SCALE GENOMIC DNA]</scope>
    <source>
        <strain evidence="3">CGMCC 1.12791</strain>
    </source>
</reference>
<keyword evidence="1" id="KW-0812">Transmembrane</keyword>
<feature type="transmembrane region" description="Helical" evidence="1">
    <location>
        <begin position="17"/>
        <end position="41"/>
    </location>
</feature>
<proteinExistence type="predicted"/>
<dbReference type="EMBL" id="BNAD01000015">
    <property type="protein sequence ID" value="GHE18942.1"/>
    <property type="molecule type" value="Genomic_DNA"/>
</dbReference>
<dbReference type="Proteomes" id="UP000597341">
    <property type="component" value="Unassembled WGS sequence"/>
</dbReference>
<organism evidence="2 3">
    <name type="scientific">Nocardioides flavus</name>
    <name type="common">ex Wang et al. 2016</name>
    <dbReference type="NCBI Taxonomy" id="2058780"/>
    <lineage>
        <taxon>Bacteria</taxon>
        <taxon>Bacillati</taxon>
        <taxon>Actinomycetota</taxon>
        <taxon>Actinomycetes</taxon>
        <taxon>Propionibacteriales</taxon>
        <taxon>Nocardioidaceae</taxon>
        <taxon>Nocardioides</taxon>
    </lineage>
</organism>
<keyword evidence="1" id="KW-0472">Membrane</keyword>
<evidence type="ECO:0000313" key="3">
    <source>
        <dbReference type="Proteomes" id="UP000597341"/>
    </source>
</evidence>
<keyword evidence="1" id="KW-1133">Transmembrane helix</keyword>
<name>A0ABQ3HMN3_9ACTN</name>
<feature type="transmembrane region" description="Helical" evidence="1">
    <location>
        <begin position="165"/>
        <end position="190"/>
    </location>
</feature>
<feature type="transmembrane region" description="Helical" evidence="1">
    <location>
        <begin position="116"/>
        <end position="145"/>
    </location>
</feature>
<sequence>MSTTTELNTRPTLVRGAAYGAGAGVIASIAMGIYAMVASYLKDTGFFTPLHHIATLFADPTAMMQSMMAAMEQGDAFAITGGVAFLGLVIHMMTGAMYGALLGLAVANRRLRAGVLALVGVVYGAIVFVASAFVGLPLAASIFGVNDLGEGAMAGMNPIADMAEMAGWGVFFTEHLLFGLVAGLLVAAGLHKRA</sequence>
<gene>
    <name evidence="2" type="ORF">GCM10011376_35520</name>
</gene>
<feature type="transmembrane region" description="Helical" evidence="1">
    <location>
        <begin position="77"/>
        <end position="104"/>
    </location>
</feature>
<protein>
    <recommendedName>
        <fullName evidence="4">DUF4386 domain-containing protein</fullName>
    </recommendedName>
</protein>
<keyword evidence="3" id="KW-1185">Reference proteome</keyword>
<comment type="caution">
    <text evidence="2">The sequence shown here is derived from an EMBL/GenBank/DDBJ whole genome shotgun (WGS) entry which is preliminary data.</text>
</comment>